<dbReference type="eggNOG" id="COG2208">
    <property type="taxonomic scope" value="Bacteria"/>
</dbReference>
<dbReference type="OrthoDB" id="9763484at2"/>
<feature type="transmembrane region" description="Helical" evidence="2">
    <location>
        <begin position="27"/>
        <end position="50"/>
    </location>
</feature>
<dbReference type="Pfam" id="PF07228">
    <property type="entry name" value="SpoIIE"/>
    <property type="match status" value="1"/>
</dbReference>
<dbReference type="InterPro" id="IPR001932">
    <property type="entry name" value="PPM-type_phosphatase-like_dom"/>
</dbReference>
<organism evidence="4 5">
    <name type="scientific">Desulfoscipio gibsoniae DSM 7213</name>
    <dbReference type="NCBI Taxonomy" id="767817"/>
    <lineage>
        <taxon>Bacteria</taxon>
        <taxon>Bacillati</taxon>
        <taxon>Bacillota</taxon>
        <taxon>Clostridia</taxon>
        <taxon>Eubacteriales</taxon>
        <taxon>Desulfallaceae</taxon>
        <taxon>Desulfoscipio</taxon>
    </lineage>
</organism>
<dbReference type="EMBL" id="CP003273">
    <property type="protein sequence ID" value="AGL00321.1"/>
    <property type="molecule type" value="Genomic_DNA"/>
</dbReference>
<dbReference type="AlphaFoldDB" id="R4KL08"/>
<evidence type="ECO:0000313" key="4">
    <source>
        <dbReference type="EMBL" id="AGL00321.1"/>
    </source>
</evidence>
<gene>
    <name evidence="4" type="ORF">Desgi_0766</name>
</gene>
<keyword evidence="2" id="KW-0472">Membrane</keyword>
<feature type="transmembrane region" description="Helical" evidence="2">
    <location>
        <begin position="313"/>
        <end position="334"/>
    </location>
</feature>
<reference evidence="4 5" key="1">
    <citation type="submission" date="2012-01" db="EMBL/GenBank/DDBJ databases">
        <title>Complete sequence of Desulfotomaculum gibsoniae DSM 7213.</title>
        <authorList>
            <consortium name="US DOE Joint Genome Institute"/>
            <person name="Lucas S."/>
            <person name="Han J."/>
            <person name="Lapidus A."/>
            <person name="Cheng J.-F."/>
            <person name="Goodwin L."/>
            <person name="Pitluck S."/>
            <person name="Peters L."/>
            <person name="Ovchinnikova G."/>
            <person name="Teshima H."/>
            <person name="Detter J.C."/>
            <person name="Han C."/>
            <person name="Tapia R."/>
            <person name="Land M."/>
            <person name="Hauser L."/>
            <person name="Kyrpides N."/>
            <person name="Ivanova N."/>
            <person name="Pagani I."/>
            <person name="Parshina S."/>
            <person name="Plugge C."/>
            <person name="Muyzer G."/>
            <person name="Kuever J."/>
            <person name="Ivanova A."/>
            <person name="Nazina T."/>
            <person name="Klenk H.-P."/>
            <person name="Brambilla E."/>
            <person name="Spring S."/>
            <person name="Stams A.F."/>
            <person name="Woyke T."/>
        </authorList>
    </citation>
    <scope>NUCLEOTIDE SEQUENCE [LARGE SCALE GENOMIC DNA]</scope>
    <source>
        <strain evidence="4 5">DSM 7213</strain>
    </source>
</reference>
<sequence length="619" mass="69077">MFFKQERPSKTNTISNGAKFDVGTLKVIALACLCIALSVILTGRLSYLIVEREAINKLKSQDLVYIVQSIAGKIDGRIARAKETSLILSKDPTIMEWIQGKEKDNVLGRRALHIISGIARDYDYSNSFIVSTLTNNYWAETGRLIDTMTVEDPDDAWFFDVIASKLPVSISIDYNNERQDTFVFVDALVGDIERPIAVTGVGLNLRDMAGEFAEYEFGEGSKLWLIDDSGDIHLAKDLVDRGKNIYSFIPADICEVIIQHAGEQTSTAGVLEYQDKNGELHDLIYQSLNSTDWQLVLQIPRSESIGFLDTIKINTLVASVLSFGLIVFIFYLIATRIADPFKRAVLLSRELEKKVQERTAKIMDSIDYAKRLQEAVIPGDEEMARAFKEHFIIWRPRDLVGGDLYWLKKKGDDYVLAIVDCTGHGVPGALMTMAVASILNDIVDGVCSDDPAVILQEINVRMKAALHQKVNAVSDDGADIGICHWRSGQYITFAGARIVLYVKTAVGVRVVKGDRHSLGYQKSDPDLVFNKVTLPVGEEDKFYMTTDGFLDQNGGSKNHSFGKKRFMALIDDYGHLPLAKQRQLFEDGLDDYKQTEEQRDDITVIGFQLRPSGTGDAVK</sequence>
<keyword evidence="2" id="KW-1133">Transmembrane helix</keyword>
<dbReference type="eggNOG" id="COG4191">
    <property type="taxonomic scope" value="Bacteria"/>
</dbReference>
<accession>R4KL08</accession>
<evidence type="ECO:0000256" key="1">
    <source>
        <dbReference type="ARBA" id="ARBA00022801"/>
    </source>
</evidence>
<feature type="domain" description="PPM-type phosphatase" evidence="3">
    <location>
        <begin position="411"/>
        <end position="608"/>
    </location>
</feature>
<evidence type="ECO:0000259" key="3">
    <source>
        <dbReference type="Pfam" id="PF07228"/>
    </source>
</evidence>
<dbReference type="KEGG" id="dgi:Desgi_0766"/>
<dbReference type="Gene3D" id="3.30.450.20">
    <property type="entry name" value="PAS domain"/>
    <property type="match status" value="1"/>
</dbReference>
<dbReference type="InterPro" id="IPR036457">
    <property type="entry name" value="PPM-type-like_dom_sf"/>
</dbReference>
<proteinExistence type="predicted"/>
<dbReference type="InterPro" id="IPR052016">
    <property type="entry name" value="Bact_Sigma-Reg"/>
</dbReference>
<name>R4KL08_9FIRM</name>
<keyword evidence="1" id="KW-0378">Hydrolase</keyword>
<dbReference type="Proteomes" id="UP000013520">
    <property type="component" value="Chromosome"/>
</dbReference>
<dbReference type="RefSeq" id="WP_006520969.1">
    <property type="nucleotide sequence ID" value="NC_021184.1"/>
</dbReference>
<keyword evidence="5" id="KW-1185">Reference proteome</keyword>
<protein>
    <submittedName>
        <fullName evidence="4">Serine phosphatase RsbU, regulator of sigma subunit</fullName>
    </submittedName>
</protein>
<dbReference type="STRING" id="767817.Desgi_0766"/>
<dbReference type="PANTHER" id="PTHR43156">
    <property type="entry name" value="STAGE II SPORULATION PROTEIN E-RELATED"/>
    <property type="match status" value="1"/>
</dbReference>
<evidence type="ECO:0000313" key="5">
    <source>
        <dbReference type="Proteomes" id="UP000013520"/>
    </source>
</evidence>
<dbReference type="GO" id="GO:0016791">
    <property type="term" value="F:phosphatase activity"/>
    <property type="evidence" value="ECO:0007669"/>
    <property type="project" value="TreeGrafter"/>
</dbReference>
<dbReference type="Gene3D" id="3.60.40.10">
    <property type="entry name" value="PPM-type phosphatase domain"/>
    <property type="match status" value="1"/>
</dbReference>
<keyword evidence="2" id="KW-0812">Transmembrane</keyword>
<evidence type="ECO:0000256" key="2">
    <source>
        <dbReference type="SAM" id="Phobius"/>
    </source>
</evidence>
<dbReference type="HOGENOM" id="CLU_026432_0_0_9"/>
<dbReference type="PANTHER" id="PTHR43156:SF9">
    <property type="entry name" value="HAMP DOMAIN-CONTAINING PROTEIN"/>
    <property type="match status" value="1"/>
</dbReference>